<evidence type="ECO:0000256" key="1">
    <source>
        <dbReference type="SAM" id="Coils"/>
    </source>
</evidence>
<sequence>MKMTSEASSLQPLKEAMKRVENKLQTLETQFEELDSAMENLTKKFEFHRKTLASQAVQDEMWTAVLEIKFTSLELNIFYSYIIETLHYLHSQVLEKLPDLARGLPTLATVLKRKNNNKRIRVVWETVLEALELQEEDVKAFCTFFIAHSSKAEYYSANLRQLYIPDATPIITNIVKNQVLKNSLLHAVQVIEKKKTMNA</sequence>
<dbReference type="InterPro" id="IPR027875">
    <property type="entry name" value="DUF4547"/>
</dbReference>
<organism evidence="2 3">
    <name type="scientific">Monodelphis domestica</name>
    <name type="common">Gray short-tailed opossum</name>
    <dbReference type="NCBI Taxonomy" id="13616"/>
    <lineage>
        <taxon>Eukaryota</taxon>
        <taxon>Metazoa</taxon>
        <taxon>Chordata</taxon>
        <taxon>Craniata</taxon>
        <taxon>Vertebrata</taxon>
        <taxon>Euteleostomi</taxon>
        <taxon>Mammalia</taxon>
        <taxon>Metatheria</taxon>
        <taxon>Didelphimorphia</taxon>
        <taxon>Didelphidae</taxon>
        <taxon>Monodelphis</taxon>
    </lineage>
</organism>
<dbReference type="GeneID" id="100022153"/>
<protein>
    <submittedName>
        <fullName evidence="2">Single-pass membrane protein with coiled-coil domains 1</fullName>
    </submittedName>
</protein>
<dbReference type="STRING" id="13616.ENSMODP00000059275"/>
<dbReference type="RefSeq" id="XP_001374093.2">
    <property type="nucleotide sequence ID" value="XM_001374056.3"/>
</dbReference>
<name>A0A5F8HGR4_MONDO</name>
<evidence type="ECO:0000313" key="2">
    <source>
        <dbReference type="Ensembl" id="ENSMODP00000059275.1"/>
    </source>
</evidence>
<evidence type="ECO:0000313" key="3">
    <source>
        <dbReference type="Proteomes" id="UP000002280"/>
    </source>
</evidence>
<reference evidence="2" key="3">
    <citation type="submission" date="2025-09" db="UniProtKB">
        <authorList>
            <consortium name="Ensembl"/>
        </authorList>
    </citation>
    <scope>IDENTIFICATION</scope>
</reference>
<keyword evidence="3" id="KW-1185">Reference proteome</keyword>
<dbReference type="AlphaFoldDB" id="A0A5F8HGR4"/>
<dbReference type="KEGG" id="mdo:100022153"/>
<dbReference type="InParanoid" id="A0A5F8HGR4"/>
<feature type="coiled-coil region" evidence="1">
    <location>
        <begin position="10"/>
        <end position="44"/>
    </location>
</feature>
<dbReference type="GeneTree" id="ENSGT00390000010564"/>
<gene>
    <name evidence="2" type="primary">SMCO1</name>
</gene>
<reference evidence="2 3" key="1">
    <citation type="journal article" date="2007" name="Nature">
        <title>Genome of the marsupial Monodelphis domestica reveals innovation in non-coding sequences.</title>
        <authorList>
            <person name="Mikkelsen T.S."/>
            <person name="Wakefield M.J."/>
            <person name="Aken B."/>
            <person name="Amemiya C.T."/>
            <person name="Chang J.L."/>
            <person name="Duke S."/>
            <person name="Garber M."/>
            <person name="Gentles A.J."/>
            <person name="Goodstadt L."/>
            <person name="Heger A."/>
            <person name="Jurka J."/>
            <person name="Kamal M."/>
            <person name="Mauceli E."/>
            <person name="Searle S.M."/>
            <person name="Sharpe T."/>
            <person name="Baker M.L."/>
            <person name="Batzer M.A."/>
            <person name="Benos P.V."/>
            <person name="Belov K."/>
            <person name="Clamp M."/>
            <person name="Cook A."/>
            <person name="Cuff J."/>
            <person name="Das R."/>
            <person name="Davidow L."/>
            <person name="Deakin J.E."/>
            <person name="Fazzari M.J."/>
            <person name="Glass J.L."/>
            <person name="Grabherr M."/>
            <person name="Greally J.M."/>
            <person name="Gu W."/>
            <person name="Hore T.A."/>
            <person name="Huttley G.A."/>
            <person name="Kleber M."/>
            <person name="Jirtle R.L."/>
            <person name="Koina E."/>
            <person name="Lee J.T."/>
            <person name="Mahony S."/>
            <person name="Marra M.A."/>
            <person name="Miller R.D."/>
            <person name="Nicholls R.D."/>
            <person name="Oda M."/>
            <person name="Papenfuss A.T."/>
            <person name="Parra Z.E."/>
            <person name="Pollock D.D."/>
            <person name="Ray D.A."/>
            <person name="Schein J.E."/>
            <person name="Speed T.P."/>
            <person name="Thompson K."/>
            <person name="VandeBerg J.L."/>
            <person name="Wade C.M."/>
            <person name="Walker J.A."/>
            <person name="Waters P.D."/>
            <person name="Webber C."/>
            <person name="Weidman J.R."/>
            <person name="Xie X."/>
            <person name="Zody M.C."/>
            <person name="Baldwin J."/>
            <person name="Abdouelleil A."/>
            <person name="Abdulkadir J."/>
            <person name="Abebe A."/>
            <person name="Abera B."/>
            <person name="Abreu J."/>
            <person name="Acer S.C."/>
            <person name="Aftuck L."/>
            <person name="Alexander A."/>
            <person name="An P."/>
            <person name="Anderson E."/>
            <person name="Anderson S."/>
            <person name="Arachi H."/>
            <person name="Azer M."/>
            <person name="Bachantsang P."/>
            <person name="Barry A."/>
            <person name="Bayul T."/>
            <person name="Berlin A."/>
            <person name="Bessette D."/>
            <person name="Bloom T."/>
            <person name="Bloom T."/>
            <person name="Boguslavskiy L."/>
            <person name="Bonnet C."/>
            <person name="Boukhgalter B."/>
            <person name="Bourzgui I."/>
            <person name="Brown A."/>
            <person name="Cahill P."/>
            <person name="Channer S."/>
            <person name="Cheshatsang Y."/>
            <person name="Chuda L."/>
            <person name="Citroen M."/>
            <person name="Collymore A."/>
            <person name="Cooke P."/>
            <person name="Costello M."/>
            <person name="D'Aco K."/>
            <person name="Daza R."/>
            <person name="De Haan G."/>
            <person name="DeGray S."/>
            <person name="DeMaso C."/>
            <person name="Dhargay N."/>
            <person name="Dooley K."/>
            <person name="Dooley E."/>
            <person name="Doricent M."/>
            <person name="Dorje P."/>
            <person name="Dorjee K."/>
            <person name="Dupes A."/>
            <person name="Elong R."/>
            <person name="Falk J."/>
            <person name="Farina A."/>
            <person name="Faro S."/>
            <person name="Ferguson D."/>
            <person name="Fisher S."/>
            <person name="Foley C.D."/>
            <person name="Franke A."/>
            <person name="Friedrich D."/>
            <person name="Gadbois L."/>
            <person name="Gearin G."/>
            <person name="Gearin C.R."/>
            <person name="Giannoukos G."/>
            <person name="Goode T."/>
            <person name="Graham J."/>
            <person name="Grandbois E."/>
            <person name="Grewal S."/>
            <person name="Gyaltsen K."/>
            <person name="Hafez N."/>
            <person name="Hagos B."/>
            <person name="Hall J."/>
            <person name="Henson C."/>
            <person name="Hollinger A."/>
            <person name="Honan T."/>
            <person name="Huard M.D."/>
            <person name="Hughes L."/>
            <person name="Hurhula B."/>
            <person name="Husby M.E."/>
            <person name="Kamat A."/>
            <person name="Kanga B."/>
            <person name="Kashin S."/>
            <person name="Khazanovich D."/>
            <person name="Kisner P."/>
            <person name="Lance K."/>
            <person name="Lara M."/>
            <person name="Lee W."/>
            <person name="Lennon N."/>
            <person name="Letendre F."/>
            <person name="LeVine R."/>
            <person name="Lipovsky A."/>
            <person name="Liu X."/>
            <person name="Liu J."/>
            <person name="Liu S."/>
            <person name="Lokyitsang T."/>
            <person name="Lokyitsang Y."/>
            <person name="Lubonja R."/>
            <person name="Lui A."/>
            <person name="MacDonald P."/>
            <person name="Magnisalis V."/>
            <person name="Maru K."/>
            <person name="Matthews C."/>
            <person name="McCusker W."/>
            <person name="McDonough S."/>
            <person name="Mehta T."/>
            <person name="Meldrim J."/>
            <person name="Meneus L."/>
            <person name="Mihai O."/>
            <person name="Mihalev A."/>
            <person name="Mihova T."/>
            <person name="Mittelman R."/>
            <person name="Mlenga V."/>
            <person name="Montmayeur A."/>
            <person name="Mulrain L."/>
            <person name="Navidi A."/>
            <person name="Naylor J."/>
            <person name="Negash T."/>
            <person name="Nguyen T."/>
            <person name="Nguyen N."/>
            <person name="Nicol R."/>
            <person name="Norbu C."/>
            <person name="Norbu N."/>
            <person name="Novod N."/>
            <person name="O'Neill B."/>
            <person name="Osman S."/>
            <person name="Markiewicz E."/>
            <person name="Oyono O.L."/>
            <person name="Patti C."/>
            <person name="Phunkhang P."/>
            <person name="Pierre F."/>
            <person name="Priest M."/>
            <person name="Raghuraman S."/>
            <person name="Rege F."/>
            <person name="Reyes R."/>
            <person name="Rise C."/>
            <person name="Rogov P."/>
            <person name="Ross K."/>
            <person name="Ryan E."/>
            <person name="Settipalli S."/>
            <person name="Shea T."/>
            <person name="Sherpa N."/>
            <person name="Shi L."/>
            <person name="Shih D."/>
            <person name="Sparrow T."/>
            <person name="Spaulding J."/>
            <person name="Stalker J."/>
            <person name="Stange-Thomann N."/>
            <person name="Stavropoulos S."/>
            <person name="Stone C."/>
            <person name="Strader C."/>
            <person name="Tesfaye S."/>
            <person name="Thomson T."/>
            <person name="Thoulutsang Y."/>
            <person name="Thoulutsang D."/>
            <person name="Topham K."/>
            <person name="Topping I."/>
            <person name="Tsamla T."/>
            <person name="Vassiliev H."/>
            <person name="Vo A."/>
            <person name="Wangchuk T."/>
            <person name="Wangdi T."/>
            <person name="Weiand M."/>
            <person name="Wilkinson J."/>
            <person name="Wilson A."/>
            <person name="Yadav S."/>
            <person name="Young G."/>
            <person name="Yu Q."/>
            <person name="Zembek L."/>
            <person name="Zhong D."/>
            <person name="Zimmer A."/>
            <person name="Zwirko Z."/>
            <person name="Jaffe D.B."/>
            <person name="Alvarez P."/>
            <person name="Brockman W."/>
            <person name="Butler J."/>
            <person name="Chin C."/>
            <person name="Gnerre S."/>
            <person name="MacCallum I."/>
            <person name="Graves J.A."/>
            <person name="Ponting C.P."/>
            <person name="Breen M."/>
            <person name="Samollow P.B."/>
            <person name="Lander E.S."/>
            <person name="Lindblad-Toh K."/>
        </authorList>
    </citation>
    <scope>NUCLEOTIDE SEQUENCE [LARGE SCALE GENOMIC DNA]</scope>
</reference>
<dbReference type="Proteomes" id="UP000002280">
    <property type="component" value="Chromosome 4"/>
</dbReference>
<dbReference type="Bgee" id="ENSMODG00000046643">
    <property type="expression patterns" value="Expressed in skeletal muscle tissue and 5 other cell types or tissues"/>
</dbReference>
<dbReference type="PANTHER" id="PTHR35979">
    <property type="entry name" value="SINGLE-PASS MEMBRANE AND COILED-COIL DOMAIN-CONTAINING PROTEIN 1"/>
    <property type="match status" value="1"/>
</dbReference>
<dbReference type="OMA" id="FMITNMV"/>
<accession>A0A5F8HGR4</accession>
<dbReference type="Ensembl" id="ENSMODT00000086154.1">
    <property type="protein sequence ID" value="ENSMODP00000059275.1"/>
    <property type="gene ID" value="ENSMODG00000046643.1"/>
</dbReference>
<reference evidence="2" key="2">
    <citation type="submission" date="2025-08" db="UniProtKB">
        <authorList>
            <consortium name="Ensembl"/>
        </authorList>
    </citation>
    <scope>IDENTIFICATION</scope>
</reference>
<dbReference type="Pfam" id="PF15080">
    <property type="entry name" value="DUF4547"/>
    <property type="match status" value="1"/>
</dbReference>
<dbReference type="CTD" id="255798"/>
<proteinExistence type="predicted"/>
<dbReference type="OrthoDB" id="9882837at2759"/>
<dbReference type="FunCoup" id="A0A5F8HGR4">
    <property type="interactions" value="3"/>
</dbReference>
<keyword evidence="1" id="KW-0175">Coiled coil</keyword>
<dbReference type="PANTHER" id="PTHR35979:SF1">
    <property type="entry name" value="SINGLE-PASS MEMBRANE AND COILED-COIL DOMAIN-CONTAINING PROTEIN 1"/>
    <property type="match status" value="1"/>
</dbReference>